<evidence type="ECO:0000256" key="1">
    <source>
        <dbReference type="SAM" id="MobiDB-lite"/>
    </source>
</evidence>
<sequence length="166" mass="19397">MKLFKGFFNRKKELSKYKDERVKLLEFENDLTDVVPASYNGIFSVIDSSNAGSLSTINKYLQDFSSHIDEENFELFYKTLNIDQEFVLNYLDRDKLNHDLLIEMINIKKAAEIKNLEQELALVEAHIKSNEEKIMKVGKELEDYEEDEQEALQERVPADPQEELIG</sequence>
<dbReference type="Proteomes" id="UP000603474">
    <property type="component" value="Unassembled WGS sequence"/>
</dbReference>
<name>A0ABR7KE34_9FIRM</name>
<reference evidence="2 3" key="1">
    <citation type="submission" date="2020-08" db="EMBL/GenBank/DDBJ databases">
        <authorList>
            <person name="Liu C."/>
            <person name="Sun Q."/>
        </authorList>
    </citation>
    <scope>NUCLEOTIDE SEQUENCE [LARGE SCALE GENOMIC DNA]</scope>
    <source>
        <strain evidence="2 3">NSJ-22</strain>
    </source>
</reference>
<protein>
    <submittedName>
        <fullName evidence="2">Uncharacterized protein</fullName>
    </submittedName>
</protein>
<dbReference type="RefSeq" id="WP_187013005.1">
    <property type="nucleotide sequence ID" value="NZ_JACRWG010000080.1"/>
</dbReference>
<comment type="caution">
    <text evidence="2">The sequence shown here is derived from an EMBL/GenBank/DDBJ whole genome shotgun (WGS) entry which is preliminary data.</text>
</comment>
<dbReference type="EMBL" id="JACRWG010000080">
    <property type="protein sequence ID" value="MBC6010955.1"/>
    <property type="molecule type" value="Genomic_DNA"/>
</dbReference>
<proteinExistence type="predicted"/>
<evidence type="ECO:0000313" key="3">
    <source>
        <dbReference type="Proteomes" id="UP000603474"/>
    </source>
</evidence>
<gene>
    <name evidence="2" type="ORF">H8909_12120</name>
</gene>
<accession>A0ABR7KE34</accession>
<organism evidence="2 3">
    <name type="scientific">Catenibacterium faecis</name>
    <dbReference type="NCBI Taxonomy" id="2764323"/>
    <lineage>
        <taxon>Bacteria</taxon>
        <taxon>Bacillati</taxon>
        <taxon>Bacillota</taxon>
        <taxon>Erysipelotrichia</taxon>
        <taxon>Erysipelotrichales</taxon>
        <taxon>Coprobacillaceae</taxon>
        <taxon>Catenibacterium</taxon>
    </lineage>
</organism>
<keyword evidence="3" id="KW-1185">Reference proteome</keyword>
<feature type="region of interest" description="Disordered" evidence="1">
    <location>
        <begin position="144"/>
        <end position="166"/>
    </location>
</feature>
<evidence type="ECO:0000313" key="2">
    <source>
        <dbReference type="EMBL" id="MBC6010955.1"/>
    </source>
</evidence>